<evidence type="ECO:0000313" key="1">
    <source>
        <dbReference type="EMBL" id="QOX63493.1"/>
    </source>
</evidence>
<dbReference type="EMBL" id="CP042469">
    <property type="protein sequence ID" value="QOX63493.1"/>
    <property type="molecule type" value="Genomic_DNA"/>
</dbReference>
<gene>
    <name evidence="1" type="ORF">FRZ06_09090</name>
</gene>
<evidence type="ECO:0000313" key="2">
    <source>
        <dbReference type="Proteomes" id="UP000594014"/>
    </source>
</evidence>
<reference evidence="1" key="1">
    <citation type="submission" date="2019-08" db="EMBL/GenBank/DDBJ databases">
        <title>Genome sequence of Clostridiales bacterium MT110.</title>
        <authorList>
            <person name="Cao J."/>
        </authorList>
    </citation>
    <scope>NUCLEOTIDE SEQUENCE</scope>
    <source>
        <strain evidence="1">MT110</strain>
    </source>
</reference>
<accession>A0ACD1AAY3</accession>
<sequence length="198" mass="22418">MKEITTDKRQAALEATLSLIAEQGFHATPMSQIAKKANIGVGTIYRYFSCKEELINELYIYVKQRMTESMMRCCKEDQSVRESFREALKSIICYVIEHPEELSFGEQYANSPLITQATKEHGGQIMEPIKGLFRRAQEENALKDLPMEVLLALVSGAVLSLAKLYNFTGIPLNEERLCMETDAIWDMIRNSAPLSTKA</sequence>
<proteinExistence type="predicted"/>
<organism evidence="1 2">
    <name type="scientific">Anoxybacterium hadale</name>
    <dbReference type="NCBI Taxonomy" id="3408580"/>
    <lineage>
        <taxon>Bacteria</taxon>
        <taxon>Bacillati</taxon>
        <taxon>Bacillota</taxon>
        <taxon>Clostridia</taxon>
        <taxon>Peptostreptococcales</taxon>
        <taxon>Anaerovoracaceae</taxon>
        <taxon>Anoxybacterium</taxon>
    </lineage>
</organism>
<keyword evidence="2" id="KW-1185">Reference proteome</keyword>
<protein>
    <submittedName>
        <fullName evidence="1">TetR/AcrR family transcriptional regulator</fullName>
    </submittedName>
</protein>
<name>A0ACD1AAY3_9FIRM</name>
<dbReference type="Proteomes" id="UP000594014">
    <property type="component" value="Chromosome"/>
</dbReference>